<organism evidence="2 3">
    <name type="scientific">Oryza sativa subsp. indica</name>
    <name type="common">Rice</name>
    <dbReference type="NCBI Taxonomy" id="39946"/>
    <lineage>
        <taxon>Eukaryota</taxon>
        <taxon>Viridiplantae</taxon>
        <taxon>Streptophyta</taxon>
        <taxon>Embryophyta</taxon>
        <taxon>Tracheophyta</taxon>
        <taxon>Spermatophyta</taxon>
        <taxon>Magnoliopsida</taxon>
        <taxon>Liliopsida</taxon>
        <taxon>Poales</taxon>
        <taxon>Poaceae</taxon>
        <taxon>BOP clade</taxon>
        <taxon>Oryzoideae</taxon>
        <taxon>Oryzeae</taxon>
        <taxon>Oryzinae</taxon>
        <taxon>Oryza</taxon>
        <taxon>Oryza sativa</taxon>
    </lineage>
</organism>
<dbReference type="AlphaFoldDB" id="A2Z6K2"/>
<accession>A2Z6K2</accession>
<name>A2Z6K2_ORYSI</name>
<dbReference type="Gramene" id="BGIOSGA032796-TA">
    <property type="protein sequence ID" value="BGIOSGA032796-PA"/>
    <property type="gene ID" value="BGIOSGA032796"/>
</dbReference>
<feature type="compositionally biased region" description="Basic and acidic residues" evidence="1">
    <location>
        <begin position="204"/>
        <end position="222"/>
    </location>
</feature>
<feature type="compositionally biased region" description="Polar residues" evidence="1">
    <location>
        <begin position="193"/>
        <end position="202"/>
    </location>
</feature>
<dbReference type="OMA" id="CRRSANC"/>
<evidence type="ECO:0000313" key="2">
    <source>
        <dbReference type="EMBL" id="EAY78236.1"/>
    </source>
</evidence>
<dbReference type="EMBL" id="CM000135">
    <property type="protein sequence ID" value="EAY78236.1"/>
    <property type="molecule type" value="Genomic_DNA"/>
</dbReference>
<dbReference type="Proteomes" id="UP000007015">
    <property type="component" value="Chromosome 10"/>
</dbReference>
<sequence length="236" mass="25979">MAGLDTDTSTSTTSNIHGSMSHASRRARRWRCTCRRSANCKGKSKFVLEHQAMWEKEGRNKGYDTTVHRWRFATVPEGKIPCRLGEIGHSATVKEGFTQMSLRGLNLLKSHSQPMPNGCFAIFTVTSVTYYSAEDFLVADDAPSLQHLGCDGRGLAVLVCLTDDELKVQDKVYYDGLLESRWAEDTGSSYAPRTAAVASSVTGRRHDQRGQRHDGGDEEHSGGKVPQGQDSGKARI</sequence>
<proteinExistence type="predicted"/>
<keyword evidence="3" id="KW-1185">Reference proteome</keyword>
<evidence type="ECO:0000313" key="3">
    <source>
        <dbReference type="Proteomes" id="UP000007015"/>
    </source>
</evidence>
<feature type="region of interest" description="Disordered" evidence="1">
    <location>
        <begin position="193"/>
        <end position="236"/>
    </location>
</feature>
<feature type="compositionally biased region" description="Low complexity" evidence="1">
    <location>
        <begin position="1"/>
        <end position="14"/>
    </location>
</feature>
<gene>
    <name evidence="2" type="ORF">OsI_33281</name>
</gene>
<dbReference type="HOGENOM" id="CLU_1386179_0_0_1"/>
<feature type="region of interest" description="Disordered" evidence="1">
    <location>
        <begin position="1"/>
        <end position="22"/>
    </location>
</feature>
<reference evidence="2 3" key="1">
    <citation type="journal article" date="2005" name="PLoS Biol.">
        <title>The genomes of Oryza sativa: a history of duplications.</title>
        <authorList>
            <person name="Yu J."/>
            <person name="Wang J."/>
            <person name="Lin W."/>
            <person name="Li S."/>
            <person name="Li H."/>
            <person name="Zhou J."/>
            <person name="Ni P."/>
            <person name="Dong W."/>
            <person name="Hu S."/>
            <person name="Zeng C."/>
            <person name="Zhang J."/>
            <person name="Zhang Y."/>
            <person name="Li R."/>
            <person name="Xu Z."/>
            <person name="Li S."/>
            <person name="Li X."/>
            <person name="Zheng H."/>
            <person name="Cong L."/>
            <person name="Lin L."/>
            <person name="Yin J."/>
            <person name="Geng J."/>
            <person name="Li G."/>
            <person name="Shi J."/>
            <person name="Liu J."/>
            <person name="Lv H."/>
            <person name="Li J."/>
            <person name="Wang J."/>
            <person name="Deng Y."/>
            <person name="Ran L."/>
            <person name="Shi X."/>
            <person name="Wang X."/>
            <person name="Wu Q."/>
            <person name="Li C."/>
            <person name="Ren X."/>
            <person name="Wang J."/>
            <person name="Wang X."/>
            <person name="Li D."/>
            <person name="Liu D."/>
            <person name="Zhang X."/>
            <person name="Ji Z."/>
            <person name="Zhao W."/>
            <person name="Sun Y."/>
            <person name="Zhang Z."/>
            <person name="Bao J."/>
            <person name="Han Y."/>
            <person name="Dong L."/>
            <person name="Ji J."/>
            <person name="Chen P."/>
            <person name="Wu S."/>
            <person name="Liu J."/>
            <person name="Xiao Y."/>
            <person name="Bu D."/>
            <person name="Tan J."/>
            <person name="Yang L."/>
            <person name="Ye C."/>
            <person name="Zhang J."/>
            <person name="Xu J."/>
            <person name="Zhou Y."/>
            <person name="Yu Y."/>
            <person name="Zhang B."/>
            <person name="Zhuang S."/>
            <person name="Wei H."/>
            <person name="Liu B."/>
            <person name="Lei M."/>
            <person name="Yu H."/>
            <person name="Li Y."/>
            <person name="Xu H."/>
            <person name="Wei S."/>
            <person name="He X."/>
            <person name="Fang L."/>
            <person name="Zhang Z."/>
            <person name="Zhang Y."/>
            <person name="Huang X."/>
            <person name="Su Z."/>
            <person name="Tong W."/>
            <person name="Li J."/>
            <person name="Tong Z."/>
            <person name="Li S."/>
            <person name="Ye J."/>
            <person name="Wang L."/>
            <person name="Fang L."/>
            <person name="Lei T."/>
            <person name="Chen C."/>
            <person name="Chen H."/>
            <person name="Xu Z."/>
            <person name="Li H."/>
            <person name="Huang H."/>
            <person name="Zhang F."/>
            <person name="Xu H."/>
            <person name="Li N."/>
            <person name="Zhao C."/>
            <person name="Li S."/>
            <person name="Dong L."/>
            <person name="Huang Y."/>
            <person name="Li L."/>
            <person name="Xi Y."/>
            <person name="Qi Q."/>
            <person name="Li W."/>
            <person name="Zhang B."/>
            <person name="Hu W."/>
            <person name="Zhang Y."/>
            <person name="Tian X."/>
            <person name="Jiao Y."/>
            <person name="Liang X."/>
            <person name="Jin J."/>
            <person name="Gao L."/>
            <person name="Zheng W."/>
            <person name="Hao B."/>
            <person name="Liu S."/>
            <person name="Wang W."/>
            <person name="Yuan L."/>
            <person name="Cao M."/>
            <person name="McDermott J."/>
            <person name="Samudrala R."/>
            <person name="Wang J."/>
            <person name="Wong G.K."/>
            <person name="Yang H."/>
        </authorList>
    </citation>
    <scope>NUCLEOTIDE SEQUENCE [LARGE SCALE GENOMIC DNA]</scope>
    <source>
        <strain evidence="3">cv. 93-11</strain>
    </source>
</reference>
<evidence type="ECO:0000256" key="1">
    <source>
        <dbReference type="SAM" id="MobiDB-lite"/>
    </source>
</evidence>
<protein>
    <submittedName>
        <fullName evidence="2">Uncharacterized protein</fullName>
    </submittedName>
</protein>